<gene>
    <name evidence="5" type="primary">rplD</name>
    <name evidence="6" type="ORF">Nstercoris_01314</name>
</gene>
<keyword evidence="3 5" id="KW-0687">Ribonucleoprotein</keyword>
<dbReference type="InterPro" id="IPR002136">
    <property type="entry name" value="Ribosomal_uL4"/>
</dbReference>
<name>A0A4Y1YLP5_9PROT</name>
<comment type="function">
    <text evidence="5">Forms part of the polypeptide exit tunnel.</text>
</comment>
<dbReference type="GO" id="GO:0005840">
    <property type="term" value="C:ribosome"/>
    <property type="evidence" value="ECO:0007669"/>
    <property type="project" value="UniProtKB-KW"/>
</dbReference>
<comment type="function">
    <text evidence="5">One of the primary rRNA binding proteins, this protein initially binds near the 5'-end of the 23S rRNA. It is important during the early stages of 50S assembly. It makes multiple contacts with different domains of the 23S rRNA in the assembled 50S subunit and ribosome.</text>
</comment>
<dbReference type="Proteomes" id="UP000316473">
    <property type="component" value="Chromosome"/>
</dbReference>
<dbReference type="Pfam" id="PF00573">
    <property type="entry name" value="Ribosomal_L4"/>
    <property type="match status" value="1"/>
</dbReference>
<evidence type="ECO:0000313" key="6">
    <source>
        <dbReference type="EMBL" id="BBL35060.1"/>
    </source>
</evidence>
<keyword evidence="5" id="KW-0699">rRNA-binding</keyword>
<sequence>MTKIICRSEDGRVEDMEVSDAVFDRSYNEAVVHQLITSYLSNARSVTRAQKGRSEVVGSSRKLWRQKGTGRARVGAASNPLWKGGGRIFPNKPTENYHKKINRKMYRVGISIIFSQLLRNNRLIVIDNLQLETEKTKRFVEKLRKFNLENAVIITNEIDKNLYLASRNVPDIKVIELNSINPASLLSYDNVVVTREVINKIESVLQ</sequence>
<dbReference type="KEGG" id="nst:Nstercoris_01314"/>
<dbReference type="Gene3D" id="3.40.1370.10">
    <property type="match status" value="1"/>
</dbReference>
<evidence type="ECO:0000256" key="4">
    <source>
        <dbReference type="ARBA" id="ARBA00035244"/>
    </source>
</evidence>
<evidence type="ECO:0000256" key="3">
    <source>
        <dbReference type="ARBA" id="ARBA00023274"/>
    </source>
</evidence>
<dbReference type="GO" id="GO:0019843">
    <property type="term" value="F:rRNA binding"/>
    <property type="evidence" value="ECO:0007669"/>
    <property type="project" value="UniProtKB-UniRule"/>
</dbReference>
<organism evidence="6 7">
    <name type="scientific">Nitrosomonas stercoris</name>
    <dbReference type="NCBI Taxonomy" id="1444684"/>
    <lineage>
        <taxon>Bacteria</taxon>
        <taxon>Pseudomonadati</taxon>
        <taxon>Pseudomonadota</taxon>
        <taxon>Betaproteobacteria</taxon>
        <taxon>Nitrosomonadales</taxon>
        <taxon>Nitrosomonadaceae</taxon>
        <taxon>Nitrosomonas</taxon>
    </lineage>
</organism>
<evidence type="ECO:0000313" key="7">
    <source>
        <dbReference type="Proteomes" id="UP000316473"/>
    </source>
</evidence>
<dbReference type="GO" id="GO:0006412">
    <property type="term" value="P:translation"/>
    <property type="evidence" value="ECO:0007669"/>
    <property type="project" value="UniProtKB-UniRule"/>
</dbReference>
<dbReference type="GO" id="GO:1990904">
    <property type="term" value="C:ribonucleoprotein complex"/>
    <property type="evidence" value="ECO:0007669"/>
    <property type="project" value="UniProtKB-KW"/>
</dbReference>
<keyword evidence="2 5" id="KW-0689">Ribosomal protein</keyword>
<accession>A0A4Y1YLP5</accession>
<dbReference type="NCBIfam" id="TIGR03953">
    <property type="entry name" value="rplD_bact"/>
    <property type="match status" value="1"/>
</dbReference>
<comment type="subunit">
    <text evidence="5">Part of the 50S ribosomal subunit.</text>
</comment>
<dbReference type="InterPro" id="IPR013005">
    <property type="entry name" value="Ribosomal_uL4-like"/>
</dbReference>
<keyword evidence="7" id="KW-1185">Reference proteome</keyword>
<dbReference type="EMBL" id="AP019755">
    <property type="protein sequence ID" value="BBL35060.1"/>
    <property type="molecule type" value="Genomic_DNA"/>
</dbReference>
<dbReference type="PANTHER" id="PTHR10746">
    <property type="entry name" value="50S RIBOSOMAL PROTEIN L4"/>
    <property type="match status" value="1"/>
</dbReference>
<dbReference type="GO" id="GO:0003735">
    <property type="term" value="F:structural constituent of ribosome"/>
    <property type="evidence" value="ECO:0007669"/>
    <property type="project" value="InterPro"/>
</dbReference>
<dbReference type="InterPro" id="IPR023574">
    <property type="entry name" value="Ribosomal_uL4_dom_sf"/>
</dbReference>
<dbReference type="AlphaFoldDB" id="A0A4Y1YLP5"/>
<protein>
    <recommendedName>
        <fullName evidence="4 5">Large ribosomal subunit protein uL4</fullName>
    </recommendedName>
</protein>
<comment type="similarity">
    <text evidence="1 5">Belongs to the universal ribosomal protein uL4 family.</text>
</comment>
<dbReference type="PANTHER" id="PTHR10746:SF6">
    <property type="entry name" value="LARGE RIBOSOMAL SUBUNIT PROTEIN UL4M"/>
    <property type="match status" value="1"/>
</dbReference>
<evidence type="ECO:0000256" key="2">
    <source>
        <dbReference type="ARBA" id="ARBA00022980"/>
    </source>
</evidence>
<proteinExistence type="inferred from homology"/>
<evidence type="ECO:0000256" key="5">
    <source>
        <dbReference type="HAMAP-Rule" id="MF_01328"/>
    </source>
</evidence>
<evidence type="ECO:0000256" key="1">
    <source>
        <dbReference type="ARBA" id="ARBA00010528"/>
    </source>
</evidence>
<dbReference type="HAMAP" id="MF_01328_B">
    <property type="entry name" value="Ribosomal_uL4_B"/>
    <property type="match status" value="1"/>
</dbReference>
<dbReference type="SUPFAM" id="SSF52166">
    <property type="entry name" value="Ribosomal protein L4"/>
    <property type="match status" value="1"/>
</dbReference>
<reference evidence="6 7" key="1">
    <citation type="submission" date="2019-06" db="EMBL/GenBank/DDBJ databases">
        <title>Nitrosomonas stercoris KYUHI-S whole genome shotgun sequence.</title>
        <authorList>
            <person name="Nakagawa T."/>
            <person name="Tsuchiya Y."/>
            <person name="Takahashi R."/>
        </authorList>
    </citation>
    <scope>NUCLEOTIDE SEQUENCE [LARGE SCALE GENOMIC DNA]</scope>
    <source>
        <strain evidence="6 7">KYUHI-S</strain>
    </source>
</reference>
<keyword evidence="5" id="KW-0694">RNA-binding</keyword>